<dbReference type="OrthoDB" id="9810122at2"/>
<dbReference type="EMBL" id="SZUA01000001">
    <property type="protein sequence ID" value="TKR33408.1"/>
    <property type="molecule type" value="Genomic_DNA"/>
</dbReference>
<accession>A0A4U5JXE4</accession>
<comment type="caution">
    <text evidence="1">The sequence shown here is derived from an EMBL/GenBank/DDBJ whole genome shotgun (WGS) entry which is preliminary data.</text>
</comment>
<evidence type="ECO:0000313" key="2">
    <source>
        <dbReference type="Proteomes" id="UP000308707"/>
    </source>
</evidence>
<dbReference type="Proteomes" id="UP000308707">
    <property type="component" value="Unassembled WGS sequence"/>
</dbReference>
<evidence type="ECO:0008006" key="3">
    <source>
        <dbReference type="Google" id="ProtNLM"/>
    </source>
</evidence>
<name>A0A4U5JXE4_9GAMM</name>
<dbReference type="InterPro" id="IPR029063">
    <property type="entry name" value="SAM-dependent_MTases_sf"/>
</dbReference>
<dbReference type="AlphaFoldDB" id="A0A4U5JXE4"/>
<keyword evidence="2" id="KW-1185">Reference proteome</keyword>
<protein>
    <recommendedName>
        <fullName evidence="3">Class I SAM-dependent methyltransferase</fullName>
    </recommendedName>
</protein>
<organism evidence="1 2">
    <name type="scientific">Luteimonas gilva</name>
    <dbReference type="NCBI Taxonomy" id="2572684"/>
    <lineage>
        <taxon>Bacteria</taxon>
        <taxon>Pseudomonadati</taxon>
        <taxon>Pseudomonadota</taxon>
        <taxon>Gammaproteobacteria</taxon>
        <taxon>Lysobacterales</taxon>
        <taxon>Lysobacteraceae</taxon>
        <taxon>Luteimonas</taxon>
    </lineage>
</organism>
<gene>
    <name evidence="1" type="ORF">FCE95_03625</name>
</gene>
<proteinExistence type="predicted"/>
<evidence type="ECO:0000313" key="1">
    <source>
        <dbReference type="EMBL" id="TKR33408.1"/>
    </source>
</evidence>
<dbReference type="RefSeq" id="WP_137265616.1">
    <property type="nucleotide sequence ID" value="NZ_SZUA01000001.1"/>
</dbReference>
<sequence>MRPQSIHEIELWRAEIAATTPGNPALCGWNSYSQCDEDGIIRECLRLISSSVSLSKTFVEIGCGNGLENNTHQLALDGYRGCWVDGDPTNIRHIEKELETLKSKSLWAQHSFVTLENVSALMSEFRDYLGTGDIDFFSFDTDGNDIHLVREALRTIAPKLVCVEYNGKFPPPTRLEMDYAPDHGWAYDDYYGASLQSWVDRLTDYTLVCCNMSGVNAFFVRKDLANAFPAYSVEQLYQPCRYWLIGITGHPHSLKWLKQLTRG</sequence>
<reference evidence="1 2" key="1">
    <citation type="submission" date="2019-04" db="EMBL/GenBank/DDBJ databases">
        <title>Reference strain of H23.</title>
        <authorList>
            <person name="Luo X."/>
        </authorList>
    </citation>
    <scope>NUCLEOTIDE SEQUENCE [LARGE SCALE GENOMIC DNA]</scope>
    <source>
        <strain evidence="1 2">H23</strain>
    </source>
</reference>
<dbReference type="SUPFAM" id="SSF53335">
    <property type="entry name" value="S-adenosyl-L-methionine-dependent methyltransferases"/>
    <property type="match status" value="1"/>
</dbReference>